<protein>
    <submittedName>
        <fullName evidence="7">Sterol desaturase</fullName>
    </submittedName>
</protein>
<name>A0A318Z3N3_9EURO</name>
<dbReference type="OrthoDB" id="6354873at2759"/>
<gene>
    <name evidence="7" type="ORF">BP01DRAFT_359900</name>
</gene>
<dbReference type="AlphaFoldDB" id="A0A318Z3N3"/>
<dbReference type="GO" id="GO:0016491">
    <property type="term" value="F:oxidoreductase activity"/>
    <property type="evidence" value="ECO:0007669"/>
    <property type="project" value="InterPro"/>
</dbReference>
<accession>A0A318Z3N3</accession>
<dbReference type="RefSeq" id="XP_025427903.1">
    <property type="nucleotide sequence ID" value="XM_025575787.1"/>
</dbReference>
<dbReference type="Proteomes" id="UP000248349">
    <property type="component" value="Unassembled WGS sequence"/>
</dbReference>
<organism evidence="7 8">
    <name type="scientific">Aspergillus saccharolyticus JOP 1030-1</name>
    <dbReference type="NCBI Taxonomy" id="1450539"/>
    <lineage>
        <taxon>Eukaryota</taxon>
        <taxon>Fungi</taxon>
        <taxon>Dikarya</taxon>
        <taxon>Ascomycota</taxon>
        <taxon>Pezizomycotina</taxon>
        <taxon>Eurotiomycetes</taxon>
        <taxon>Eurotiomycetidae</taxon>
        <taxon>Eurotiales</taxon>
        <taxon>Aspergillaceae</taxon>
        <taxon>Aspergillus</taxon>
        <taxon>Aspergillus subgen. Circumdati</taxon>
    </lineage>
</organism>
<keyword evidence="2 5" id="KW-0812">Transmembrane</keyword>
<evidence type="ECO:0000256" key="1">
    <source>
        <dbReference type="ARBA" id="ARBA00004370"/>
    </source>
</evidence>
<evidence type="ECO:0000313" key="8">
    <source>
        <dbReference type="Proteomes" id="UP000248349"/>
    </source>
</evidence>
<dbReference type="PANTHER" id="PTHR11863">
    <property type="entry name" value="STEROL DESATURASE"/>
    <property type="match status" value="1"/>
</dbReference>
<feature type="transmembrane region" description="Helical" evidence="5">
    <location>
        <begin position="154"/>
        <end position="173"/>
    </location>
</feature>
<feature type="domain" description="Fatty acid hydroxylase" evidence="6">
    <location>
        <begin position="87"/>
        <end position="168"/>
    </location>
</feature>
<dbReference type="STRING" id="1450539.A0A318Z3N3"/>
<evidence type="ECO:0000259" key="6">
    <source>
        <dbReference type="Pfam" id="PF04116"/>
    </source>
</evidence>
<evidence type="ECO:0000256" key="5">
    <source>
        <dbReference type="SAM" id="Phobius"/>
    </source>
</evidence>
<comment type="subcellular location">
    <subcellularLocation>
        <location evidence="1">Membrane</location>
    </subcellularLocation>
</comment>
<reference evidence="7 8" key="1">
    <citation type="submission" date="2016-12" db="EMBL/GenBank/DDBJ databases">
        <title>The genomes of Aspergillus section Nigri reveals drivers in fungal speciation.</title>
        <authorList>
            <consortium name="DOE Joint Genome Institute"/>
            <person name="Vesth T.C."/>
            <person name="Nybo J."/>
            <person name="Theobald S."/>
            <person name="Brandl J."/>
            <person name="Frisvad J.C."/>
            <person name="Nielsen K.F."/>
            <person name="Lyhne E.K."/>
            <person name="Kogle M.E."/>
            <person name="Kuo A."/>
            <person name="Riley R."/>
            <person name="Clum A."/>
            <person name="Nolan M."/>
            <person name="Lipzen A."/>
            <person name="Salamov A."/>
            <person name="Henrissat B."/>
            <person name="Wiebenga A."/>
            <person name="De Vries R.P."/>
            <person name="Grigoriev I.V."/>
            <person name="Mortensen U.H."/>
            <person name="Andersen M.R."/>
            <person name="Baker S.E."/>
        </authorList>
    </citation>
    <scope>NUCLEOTIDE SEQUENCE [LARGE SCALE GENOMIC DNA]</scope>
    <source>
        <strain evidence="7 8">JOP 1030-1</strain>
    </source>
</reference>
<dbReference type="GeneID" id="37077015"/>
<evidence type="ECO:0000313" key="7">
    <source>
        <dbReference type="EMBL" id="PYH41921.1"/>
    </source>
</evidence>
<evidence type="ECO:0000256" key="4">
    <source>
        <dbReference type="ARBA" id="ARBA00023136"/>
    </source>
</evidence>
<evidence type="ECO:0000256" key="2">
    <source>
        <dbReference type="ARBA" id="ARBA00022692"/>
    </source>
</evidence>
<feature type="transmembrane region" description="Helical" evidence="5">
    <location>
        <begin position="43"/>
        <end position="62"/>
    </location>
</feature>
<sequence length="176" mass="21086">MWVFGVLMYLIGSTILYHTVFDKSLMKHPRILHQQVRQEIKQGLLAMPLMSILTVPFFLLEIHGWSKLYDFASQEPFPGYSYLQYPLFIFFTDTGIYWIHRWEHHPSVYRFLHKKHHKWVVPTPYASYAFNPLDGWAQSLPYHIFPLLFPLQKCAYLGLFVFVTMWTLAIRMYTFS</sequence>
<dbReference type="GO" id="GO:0008610">
    <property type="term" value="P:lipid biosynthetic process"/>
    <property type="evidence" value="ECO:0007669"/>
    <property type="project" value="InterPro"/>
</dbReference>
<feature type="transmembrane region" description="Helical" evidence="5">
    <location>
        <begin position="82"/>
        <end position="100"/>
    </location>
</feature>
<dbReference type="EMBL" id="KZ821257">
    <property type="protein sequence ID" value="PYH41921.1"/>
    <property type="molecule type" value="Genomic_DNA"/>
</dbReference>
<proteinExistence type="predicted"/>
<dbReference type="Pfam" id="PF04116">
    <property type="entry name" value="FA_hydroxylase"/>
    <property type="match status" value="1"/>
</dbReference>
<dbReference type="InterPro" id="IPR006694">
    <property type="entry name" value="Fatty_acid_hydroxylase"/>
</dbReference>
<dbReference type="GO" id="GO:0005506">
    <property type="term" value="F:iron ion binding"/>
    <property type="evidence" value="ECO:0007669"/>
    <property type="project" value="InterPro"/>
</dbReference>
<keyword evidence="3 5" id="KW-1133">Transmembrane helix</keyword>
<dbReference type="InterPro" id="IPR050307">
    <property type="entry name" value="Sterol_Desaturase_Related"/>
</dbReference>
<evidence type="ECO:0000256" key="3">
    <source>
        <dbReference type="ARBA" id="ARBA00022989"/>
    </source>
</evidence>
<keyword evidence="8" id="KW-1185">Reference proteome</keyword>
<dbReference type="GO" id="GO:0016020">
    <property type="term" value="C:membrane"/>
    <property type="evidence" value="ECO:0007669"/>
    <property type="project" value="UniProtKB-SubCell"/>
</dbReference>
<feature type="transmembrane region" description="Helical" evidence="5">
    <location>
        <begin position="6"/>
        <end position="22"/>
    </location>
</feature>
<keyword evidence="4 5" id="KW-0472">Membrane</keyword>